<dbReference type="CDD" id="cd06225">
    <property type="entry name" value="HAMP"/>
    <property type="match status" value="1"/>
</dbReference>
<name>A0A1Y6CP14_9PROT</name>
<evidence type="ECO:0000259" key="9">
    <source>
        <dbReference type="PROSITE" id="PS50885"/>
    </source>
</evidence>
<feature type="domain" description="HAMP" evidence="9">
    <location>
        <begin position="206"/>
        <end position="259"/>
    </location>
</feature>
<keyword evidence="6" id="KW-0732">Signal</keyword>
<evidence type="ECO:0000256" key="2">
    <source>
        <dbReference type="ARBA" id="ARBA00022519"/>
    </source>
</evidence>
<reference evidence="10 11" key="1">
    <citation type="submission" date="2017-04" db="EMBL/GenBank/DDBJ databases">
        <authorList>
            <person name="Afonso C.L."/>
            <person name="Miller P.J."/>
            <person name="Scott M.A."/>
            <person name="Spackman E."/>
            <person name="Goraichik I."/>
            <person name="Dimitrov K.M."/>
            <person name="Suarez D.L."/>
            <person name="Swayne D.E."/>
        </authorList>
    </citation>
    <scope>NUCLEOTIDE SEQUENCE [LARGE SCALE GENOMIC DNA]</scope>
    <source>
        <strain evidence="10 11">USBA 355</strain>
    </source>
</reference>
<evidence type="ECO:0000259" key="7">
    <source>
        <dbReference type="PROSITE" id="PS50111"/>
    </source>
</evidence>
<dbReference type="InterPro" id="IPR003660">
    <property type="entry name" value="HAMP_dom"/>
</dbReference>
<keyword evidence="2" id="KW-1003">Cell membrane</keyword>
<dbReference type="STRING" id="560819.SAMN05428998_1402"/>
<dbReference type="EMBL" id="FWZX01000040">
    <property type="protein sequence ID" value="SMF79399.1"/>
    <property type="molecule type" value="Genomic_DNA"/>
</dbReference>
<dbReference type="Proteomes" id="UP000192917">
    <property type="component" value="Unassembled WGS sequence"/>
</dbReference>
<comment type="subcellular location">
    <subcellularLocation>
        <location evidence="1">Cell inner membrane</location>
        <topology evidence="1">Multi-pass membrane protein</topology>
    </subcellularLocation>
</comment>
<dbReference type="InterPro" id="IPR000727">
    <property type="entry name" value="T_SNARE_dom"/>
</dbReference>
<dbReference type="Pfam" id="PF00672">
    <property type="entry name" value="HAMP"/>
    <property type="match status" value="1"/>
</dbReference>
<dbReference type="AlphaFoldDB" id="A0A1Y6CP14"/>
<dbReference type="Gene3D" id="6.10.340.10">
    <property type="match status" value="1"/>
</dbReference>
<accession>A0A1Y6CP14</accession>
<evidence type="ECO:0000256" key="3">
    <source>
        <dbReference type="ARBA" id="ARBA00023224"/>
    </source>
</evidence>
<comment type="similarity">
    <text evidence="4">Belongs to the methyl-accepting chemotaxis (MCP) protein family.</text>
</comment>
<evidence type="ECO:0000256" key="5">
    <source>
        <dbReference type="PROSITE-ProRule" id="PRU00284"/>
    </source>
</evidence>
<dbReference type="InterPro" id="IPR004089">
    <property type="entry name" value="MCPsignal_dom"/>
</dbReference>
<evidence type="ECO:0000256" key="1">
    <source>
        <dbReference type="ARBA" id="ARBA00004429"/>
    </source>
</evidence>
<dbReference type="PROSITE" id="PS50111">
    <property type="entry name" value="CHEMOTAXIS_TRANSDUC_2"/>
    <property type="match status" value="1"/>
</dbReference>
<dbReference type="InterPro" id="IPR004090">
    <property type="entry name" value="Chemotax_Me-accpt_rcpt"/>
</dbReference>
<dbReference type="GO" id="GO:0004888">
    <property type="term" value="F:transmembrane signaling receptor activity"/>
    <property type="evidence" value="ECO:0007669"/>
    <property type="project" value="InterPro"/>
</dbReference>
<dbReference type="GO" id="GO:0005886">
    <property type="term" value="C:plasma membrane"/>
    <property type="evidence" value="ECO:0007669"/>
    <property type="project" value="UniProtKB-SubCell"/>
</dbReference>
<dbReference type="GO" id="GO:0006935">
    <property type="term" value="P:chemotaxis"/>
    <property type="evidence" value="ECO:0007669"/>
    <property type="project" value="InterPro"/>
</dbReference>
<keyword evidence="2" id="KW-0997">Cell inner membrane</keyword>
<dbReference type="PANTHER" id="PTHR32089:SF112">
    <property type="entry name" value="LYSOZYME-LIKE PROTEIN-RELATED"/>
    <property type="match status" value="1"/>
</dbReference>
<sequence>MKISSKLALAFGVLVATGLASGAVTYWSTSQLDSAAASLEQARQNQLDTRSLLGNVESALNDVRAYLLTGDPKFVGSVDQERAAYKQTVDRLSQVYADDAGRTAALAALTEGARRWYEDVGSVQIKLMQRPDTVEQARAMTFAGFGDRAYSKIREASQKLLQIEAAHIEVLTAERATAKSIAFGSVIGGALAAVAIALGLGLWLTRGLAGPVVSMTAALRRLAEGDKAVEIPAQDRGDEIGEMAKAAEVFKQNMLEAERLTAAQAAEQQARVERAERLQKLTVDFEGAAVGLLDRFATAAGSLQRTAGELSQLSEETDHEAAAVARGAEEANGNTETVAAASEELASAIAEIGRQVQQSSSVSQRASERAASTNEQVRSLAAAAERIGEVVNLISEIAEQTNLLALNATIEAARAGEAGKGFAVVASEVKSLATQTAKATEEISSQIASIQSETGSAVKSIGEINTVVTELSDIATAIASAVEEQSAATQEISGNVAQASAGTAEVSRAIEGVATATRRTGAAAGEVLSSSQQLNQESEELRRLVDRFLGNVRAA</sequence>
<evidence type="ECO:0000313" key="11">
    <source>
        <dbReference type="Proteomes" id="UP000192917"/>
    </source>
</evidence>
<feature type="signal peptide" evidence="6">
    <location>
        <begin position="1"/>
        <end position="22"/>
    </location>
</feature>
<dbReference type="Pfam" id="PF00015">
    <property type="entry name" value="MCPsignal"/>
    <property type="match status" value="1"/>
</dbReference>
<dbReference type="SMART" id="SM00304">
    <property type="entry name" value="HAMP"/>
    <property type="match status" value="1"/>
</dbReference>
<feature type="domain" description="Methyl-accepting transducer" evidence="7">
    <location>
        <begin position="299"/>
        <end position="535"/>
    </location>
</feature>
<dbReference type="InterPro" id="IPR007891">
    <property type="entry name" value="CHASE3"/>
</dbReference>
<evidence type="ECO:0000256" key="4">
    <source>
        <dbReference type="ARBA" id="ARBA00029447"/>
    </source>
</evidence>
<evidence type="ECO:0000259" key="8">
    <source>
        <dbReference type="PROSITE" id="PS50192"/>
    </source>
</evidence>
<dbReference type="Pfam" id="PF05227">
    <property type="entry name" value="CHASE3"/>
    <property type="match status" value="1"/>
</dbReference>
<keyword evidence="3 5" id="KW-0807">Transducer</keyword>
<dbReference type="SMART" id="SM00283">
    <property type="entry name" value="MA"/>
    <property type="match status" value="1"/>
</dbReference>
<dbReference type="Gene3D" id="1.10.287.950">
    <property type="entry name" value="Methyl-accepting chemotaxis protein"/>
    <property type="match status" value="1"/>
</dbReference>
<dbReference type="PROSITE" id="PS50192">
    <property type="entry name" value="T_SNARE"/>
    <property type="match status" value="1"/>
</dbReference>
<dbReference type="PANTHER" id="PTHR32089">
    <property type="entry name" value="METHYL-ACCEPTING CHEMOTAXIS PROTEIN MCPB"/>
    <property type="match status" value="1"/>
</dbReference>
<gene>
    <name evidence="10" type="ORF">SAMN05428998_1402</name>
</gene>
<keyword evidence="11" id="KW-1185">Reference proteome</keyword>
<protein>
    <submittedName>
        <fullName evidence="10">Methyl-accepting chemotaxis protein</fullName>
    </submittedName>
</protein>
<dbReference type="GO" id="GO:0007165">
    <property type="term" value="P:signal transduction"/>
    <property type="evidence" value="ECO:0007669"/>
    <property type="project" value="UniProtKB-KW"/>
</dbReference>
<organism evidence="10 11">
    <name type="scientific">Tistlia consotensis USBA 355</name>
    <dbReference type="NCBI Taxonomy" id="560819"/>
    <lineage>
        <taxon>Bacteria</taxon>
        <taxon>Pseudomonadati</taxon>
        <taxon>Pseudomonadota</taxon>
        <taxon>Alphaproteobacteria</taxon>
        <taxon>Rhodospirillales</taxon>
        <taxon>Rhodovibrionaceae</taxon>
        <taxon>Tistlia</taxon>
    </lineage>
</organism>
<evidence type="ECO:0000313" key="10">
    <source>
        <dbReference type="EMBL" id="SMF79399.1"/>
    </source>
</evidence>
<dbReference type="SUPFAM" id="SSF58104">
    <property type="entry name" value="Methyl-accepting chemotaxis protein (MCP) signaling domain"/>
    <property type="match status" value="1"/>
</dbReference>
<dbReference type="RefSeq" id="WP_085126333.1">
    <property type="nucleotide sequence ID" value="NZ_FWZX01000040.1"/>
</dbReference>
<evidence type="ECO:0000256" key="6">
    <source>
        <dbReference type="SAM" id="SignalP"/>
    </source>
</evidence>
<feature type="chain" id="PRO_5011004423" evidence="6">
    <location>
        <begin position="23"/>
        <end position="555"/>
    </location>
</feature>
<dbReference type="PROSITE" id="PS50885">
    <property type="entry name" value="HAMP"/>
    <property type="match status" value="1"/>
</dbReference>
<dbReference type="PRINTS" id="PR00260">
    <property type="entry name" value="CHEMTRNSDUCR"/>
</dbReference>
<proteinExistence type="inferred from homology"/>
<feature type="domain" description="T-SNARE coiled-coil homology" evidence="8">
    <location>
        <begin position="451"/>
        <end position="513"/>
    </location>
</feature>
<keyword evidence="2" id="KW-0472">Membrane</keyword>